<evidence type="ECO:0000256" key="1">
    <source>
        <dbReference type="ARBA" id="ARBA00004147"/>
    </source>
</evidence>
<accession>A0A077D7S1</accession>
<keyword evidence="12" id="KW-1017">Isopeptide bond</keyword>
<evidence type="ECO:0000256" key="3">
    <source>
        <dbReference type="ARBA" id="ARBA00022491"/>
    </source>
</evidence>
<dbReference type="GO" id="GO:0000166">
    <property type="term" value="F:nucleotide binding"/>
    <property type="evidence" value="ECO:0007669"/>
    <property type="project" value="UniProtKB-UniRule"/>
</dbReference>
<evidence type="ECO:0000313" key="16">
    <source>
        <dbReference type="EMBL" id="AIL29225.1"/>
    </source>
</evidence>
<dbReference type="HAMAP" id="MF_04001">
    <property type="entry name" value="PPV_E2"/>
    <property type="match status" value="1"/>
</dbReference>
<keyword evidence="6 12" id="KW-1048">Host nucleus</keyword>
<evidence type="ECO:0000256" key="13">
    <source>
        <dbReference type="SAM" id="MobiDB-lite"/>
    </source>
</evidence>
<dbReference type="InterPro" id="IPR033668">
    <property type="entry name" value="Reg_prot_E2"/>
</dbReference>
<evidence type="ECO:0000256" key="11">
    <source>
        <dbReference type="ARBA" id="ARBA00023163"/>
    </source>
</evidence>
<dbReference type="InterPro" id="IPR012677">
    <property type="entry name" value="Nucleotide-bd_a/b_plait_sf"/>
</dbReference>
<evidence type="ECO:0000256" key="6">
    <source>
        <dbReference type="ARBA" id="ARBA00022562"/>
    </source>
</evidence>
<evidence type="ECO:0000256" key="8">
    <source>
        <dbReference type="ARBA" id="ARBA00023015"/>
    </source>
</evidence>
<dbReference type="GO" id="GO:0003677">
    <property type="term" value="F:DNA binding"/>
    <property type="evidence" value="ECO:0007669"/>
    <property type="project" value="UniProtKB-UniRule"/>
</dbReference>
<feature type="domain" description="Papillomavirus E2 N-terminal" evidence="14">
    <location>
        <begin position="5"/>
        <end position="201"/>
    </location>
</feature>
<feature type="domain" description="Papillomavirus E2 C-terminal" evidence="15">
    <location>
        <begin position="321"/>
        <end position="394"/>
    </location>
</feature>
<evidence type="ECO:0000256" key="9">
    <source>
        <dbReference type="ARBA" id="ARBA00023125"/>
    </source>
</evidence>
<evidence type="ECO:0000313" key="17">
    <source>
        <dbReference type="Proteomes" id="UP000126310"/>
    </source>
</evidence>
<dbReference type="SUPFAM" id="SSF51332">
    <property type="entry name" value="E2 regulatory, transactivation domain"/>
    <property type="match status" value="1"/>
</dbReference>
<keyword evidence="7 12" id="KW-0235">DNA replication</keyword>
<feature type="region of interest" description="DNA-binding domain" evidence="12">
    <location>
        <begin position="317"/>
        <end position="398"/>
    </location>
</feature>
<dbReference type="Pfam" id="PF00511">
    <property type="entry name" value="PPV_E2_C"/>
    <property type="match status" value="1"/>
</dbReference>
<dbReference type="SUPFAM" id="SSF54957">
    <property type="entry name" value="Viral DNA-binding domain"/>
    <property type="match status" value="1"/>
</dbReference>
<gene>
    <name evidence="12 16" type="primary">E2</name>
</gene>
<keyword evidence="8 12" id="KW-0805">Transcription regulation</keyword>
<comment type="function">
    <text evidence="12">Plays a role in the initiation of viral DNA replication. A dimer of E2 interacts with a dimer of E1 in order to improve specificity of E1 DNA binding activity. Once the complex recognizes and binds DNA at specific sites, the E2 dimer is removed from DNA. E2 also regulates viral transcription through binding to the E2RE response element (5'-ACCNNNNNNGGT-3') present in multiple copies in the regulatory regions of the viral genome. Activates or represses transcription depending on E2RE's position with regards to proximal promoter elements including the TATA-box. Repression occurs by sterically hindering the assembly of the transcription initiation complex.</text>
</comment>
<comment type="subcellular location">
    <subcellularLocation>
        <location evidence="1 12">Host nucleus</location>
    </subcellularLocation>
</comment>
<keyword evidence="11 12" id="KW-0804">Transcription</keyword>
<dbReference type="InterPro" id="IPR000427">
    <property type="entry name" value="Papillomavirus_E2_C"/>
</dbReference>
<evidence type="ECO:0000256" key="10">
    <source>
        <dbReference type="ARBA" id="ARBA00023159"/>
    </source>
</evidence>
<keyword evidence="12" id="KW-0832">Ubl conjugation</keyword>
<comment type="similarity">
    <text evidence="12">Belongs to the papillomaviridae E2 protein family.</text>
</comment>
<feature type="compositionally biased region" description="Low complexity" evidence="13">
    <location>
        <begin position="204"/>
        <end position="213"/>
    </location>
</feature>
<feature type="cross-link" description="Glycyl lysine isopeptide (Lys-Gly) (interchain with G-Cter in SUMO)" evidence="12">
    <location>
        <position position="324"/>
    </location>
</feature>
<dbReference type="GO" id="GO:0003700">
    <property type="term" value="F:DNA-binding transcription factor activity"/>
    <property type="evidence" value="ECO:0007669"/>
    <property type="project" value="UniProtKB-UniRule"/>
</dbReference>
<keyword evidence="9 12" id="KW-0238">DNA-binding</keyword>
<reference evidence="16 17" key="1">
    <citation type="journal article" date="2015" name="PLoS ONE">
        <title>Identification of a Novel Human Papillomavirus, Type HPV199, Isolated from a Nasopharynx and Anal Canal, and Complete Genomic Characterization of Papillomavirus Species Gamma-12.</title>
        <authorList>
            <person name="Ostrbenk A."/>
            <person name="Kocjan B.J."/>
            <person name="Hosnjak L."/>
            <person name="Li J."/>
            <person name="Deng Q."/>
            <person name="Sterbenc A."/>
            <person name="Poljak M."/>
        </authorList>
    </citation>
    <scope>NUCLEOTIDE SEQUENCE [LARGE SCALE GENOMIC DNA]</scope>
    <source>
        <strain evidence="16">KC82-SLO</strain>
    </source>
</reference>
<keyword evidence="5 12" id="KW-0597">Phosphoprotein</keyword>
<dbReference type="InterPro" id="IPR001866">
    <property type="entry name" value="PPV_E2_N"/>
</dbReference>
<evidence type="ECO:0000259" key="15">
    <source>
        <dbReference type="Pfam" id="PF00511"/>
    </source>
</evidence>
<dbReference type="GO" id="GO:0006275">
    <property type="term" value="P:regulation of DNA replication"/>
    <property type="evidence" value="ECO:0007669"/>
    <property type="project" value="UniProtKB-UniRule"/>
</dbReference>
<dbReference type="Pfam" id="PF00508">
    <property type="entry name" value="PPV_E2_N"/>
    <property type="match status" value="1"/>
</dbReference>
<comment type="similarity">
    <text evidence="2">Belongs to the papillomaviridae E8^E2C protein family.</text>
</comment>
<dbReference type="InterPro" id="IPR036050">
    <property type="entry name" value="Regulatory_protein_E2_N"/>
</dbReference>
<dbReference type="GO" id="GO:0039693">
    <property type="term" value="P:viral DNA genome replication"/>
    <property type="evidence" value="ECO:0007669"/>
    <property type="project" value="UniProtKB-UniRule"/>
</dbReference>
<evidence type="ECO:0000256" key="12">
    <source>
        <dbReference type="HAMAP-Rule" id="MF_04001"/>
    </source>
</evidence>
<dbReference type="GO" id="GO:0042025">
    <property type="term" value="C:host cell nucleus"/>
    <property type="evidence" value="ECO:0007669"/>
    <property type="project" value="UniProtKB-SubCell"/>
</dbReference>
<proteinExistence type="inferred from homology"/>
<evidence type="ECO:0000256" key="7">
    <source>
        <dbReference type="ARBA" id="ARBA00022705"/>
    </source>
</evidence>
<evidence type="ECO:0000256" key="2">
    <source>
        <dbReference type="ARBA" id="ARBA00007794"/>
    </source>
</evidence>
<dbReference type="InterPro" id="IPR042503">
    <property type="entry name" value="Regulatory_protein_E2_N_1"/>
</dbReference>
<feature type="compositionally biased region" description="Low complexity" evidence="13">
    <location>
        <begin position="263"/>
        <end position="272"/>
    </location>
</feature>
<name>A0A077D7S1_9PAPI</name>
<dbReference type="InterPro" id="IPR035975">
    <property type="entry name" value="E2/EBNA1_C_sf"/>
</dbReference>
<keyword evidence="4 12" id="KW-0244">Early protein</keyword>
<comment type="PTM">
    <text evidence="12">Phosphorylated.</text>
</comment>
<dbReference type="Gene3D" id="1.10.287.30">
    <property type="entry name" value="E2 (early) protein, N terminal domain, subdomain 1"/>
    <property type="match status" value="1"/>
</dbReference>
<feature type="region of interest" description="Disordered" evidence="13">
    <location>
        <begin position="204"/>
        <end position="301"/>
    </location>
</feature>
<dbReference type="Proteomes" id="UP000126310">
    <property type="component" value="Segment"/>
</dbReference>
<protein>
    <recommendedName>
        <fullName evidence="12">Regulatory protein E2</fullName>
    </recommendedName>
</protein>
<dbReference type="GO" id="GO:0006351">
    <property type="term" value="P:DNA-templated transcription"/>
    <property type="evidence" value="ECO:0007669"/>
    <property type="project" value="UniProtKB-UniRule"/>
</dbReference>
<dbReference type="GO" id="GO:0006260">
    <property type="term" value="P:DNA replication"/>
    <property type="evidence" value="ECO:0007669"/>
    <property type="project" value="UniProtKB-KW"/>
</dbReference>
<evidence type="ECO:0000256" key="5">
    <source>
        <dbReference type="ARBA" id="ARBA00022553"/>
    </source>
</evidence>
<comment type="subunit">
    <text evidence="12">Binds DNA as homodimer. Interacts with protein E1; this interaction greatly increases E1 DNA-binding activity. Interacts with protein L1; this interaction enhances E2-dependent replication and transcription activation. Interacts with protein L2; this interaction inhibits E2 transcriptional activity but not DNA replication function E2. Interacts with protein E7; this interaction inhibits E7 oncogenic activity. Interacts with host TAF1; this interaction modulates E2-dependent transcriptional regulation. Interacts with host BRD4; this interaction mediates E2 transcriptional activation function. Additionally, the interaction with host BRD4 on mitotic chromosomes mediates tethering of the viral genome. Interacts with host TOPBP1; this interaction is required for optimal viral DNA replication.</text>
</comment>
<keyword evidence="3 12" id="KW-0678">Repressor</keyword>
<organism evidence="16 17">
    <name type="scientific">Human papillomavirus 199</name>
    <dbReference type="NCBI Taxonomy" id="1545700"/>
    <lineage>
        <taxon>Viruses</taxon>
        <taxon>Monodnaviria</taxon>
        <taxon>Shotokuvirae</taxon>
        <taxon>Cossaviricota</taxon>
        <taxon>Papovaviricetes</taxon>
        <taxon>Zurhausenvirales</taxon>
        <taxon>Papillomaviridae</taxon>
        <taxon>Firstpapillomavirinae</taxon>
        <taxon>Gammapapillomavirus</taxon>
        <taxon>Gammapapillomavirus 12</taxon>
    </lineage>
</organism>
<dbReference type="Gene3D" id="2.170.200.10">
    <property type="entry name" value="Papillomavirus E2 early protein domain"/>
    <property type="match status" value="1"/>
</dbReference>
<comment type="caution">
    <text evidence="12">Lacks conserved residue(s) required for the propagation of feature annotation.</text>
</comment>
<evidence type="ECO:0000256" key="4">
    <source>
        <dbReference type="ARBA" id="ARBA00022518"/>
    </source>
</evidence>
<sequence>METQETLTARFTALQEIQLTLIEKNSTDLEDHITFWNAVRKENAIAYYSRKEKIYKLGLQPMPALAVSQYKAKEAIGIELLLRSLKNSQFGSERWTLADCSAELLHAPPKNCFKKNPYSVTVLFDNDENKAYPYTCWDHIYYQDEQNEWQKVQGLVDANGMFYKEKTGDIVYFHVFAPDAETYGDTGEWTVRFKNTTIFASIASSSRSVSGPSEQARKPTAHSSPTPKTPRKRQRETEEDTESHSPTSTSRGFRLRRGRGEQQGESATGPTPQRRRRTTAYSTVQSAPTAGEVGRDTRSVPRHGLDRLRRLQAEARDPFLVLLKGPPNCLKCWRYRCKQKNNAMFLAVSSVFRWIGDESESHARLLLAFSDNRQRQTFLDNVTLPKGTEYSLGNIDSL</sequence>
<dbReference type="EMBL" id="KJ913662">
    <property type="protein sequence ID" value="AIL29225.1"/>
    <property type="molecule type" value="Genomic_DNA"/>
</dbReference>
<keyword evidence="10 12" id="KW-0010">Activator</keyword>
<comment type="PTM">
    <text evidence="12">Sumoylation plays a regulatory role in E2 transcriptional activity.</text>
</comment>
<dbReference type="Gene3D" id="3.30.70.330">
    <property type="match status" value="1"/>
</dbReference>
<dbReference type="InterPro" id="IPR042504">
    <property type="entry name" value="Regulatory_protein_E2_N_2"/>
</dbReference>
<evidence type="ECO:0000259" key="14">
    <source>
        <dbReference type="Pfam" id="PF00508"/>
    </source>
</evidence>